<comment type="caution">
    <text evidence="1">The sequence shown here is derived from an EMBL/GenBank/DDBJ whole genome shotgun (WGS) entry which is preliminary data.</text>
</comment>
<evidence type="ECO:0000313" key="1">
    <source>
        <dbReference type="EMBL" id="KAJ7566019.1"/>
    </source>
</evidence>
<protein>
    <submittedName>
        <fullName evidence="1">Uncharacterized protein</fullName>
    </submittedName>
</protein>
<sequence length="381" mass="42177">MVQTPEFEGFEKRLELEFFASPNFLDMDGLGLRLLTREQLDKMLRAAECTIVSELSNEWFDSYVLSESSLFVYPLKIVLKTCGTTQLLKAIPVLLDLVSPLHLKVRRCKYTRGTFLFPSFQPYPYNCFSEEVKILDHHFGKLGAGGKAFVIGDKAGRHDWHVYMASAEELDMSDTVYTVEMCMTGLDPSVASQFFKVNNSSAKEMTKVSGISNLLPHSQICDFAFDPCGYSMNGIENGAHSTIHITPEDGFSYASFEVMGYSPETTDSKFLVDQVLACFKPGFLSVAVSVCGASKCRKDDAPWNSVMPPSGYKCDITKRQKLPGGNLISYDSFHQIPICSPIAPTLFSGADALIGCFEPFFSMDCNEKMDISSLSCGVQSA</sequence>
<gene>
    <name evidence="1" type="ORF">O6H91_02G085000</name>
</gene>
<dbReference type="EMBL" id="CM055093">
    <property type="protein sequence ID" value="KAJ7566019.1"/>
    <property type="molecule type" value="Genomic_DNA"/>
</dbReference>
<proteinExistence type="predicted"/>
<name>A0ACC2EHU0_DIPCM</name>
<accession>A0ACC2EHU0</accession>
<evidence type="ECO:0000313" key="2">
    <source>
        <dbReference type="Proteomes" id="UP001162992"/>
    </source>
</evidence>
<organism evidence="1 2">
    <name type="scientific">Diphasiastrum complanatum</name>
    <name type="common">Issler's clubmoss</name>
    <name type="synonym">Lycopodium complanatum</name>
    <dbReference type="NCBI Taxonomy" id="34168"/>
    <lineage>
        <taxon>Eukaryota</taxon>
        <taxon>Viridiplantae</taxon>
        <taxon>Streptophyta</taxon>
        <taxon>Embryophyta</taxon>
        <taxon>Tracheophyta</taxon>
        <taxon>Lycopodiopsida</taxon>
        <taxon>Lycopodiales</taxon>
        <taxon>Lycopodiaceae</taxon>
        <taxon>Lycopodioideae</taxon>
        <taxon>Diphasiastrum</taxon>
    </lineage>
</organism>
<keyword evidence="2" id="KW-1185">Reference proteome</keyword>
<dbReference type="Proteomes" id="UP001162992">
    <property type="component" value="Chromosome 2"/>
</dbReference>
<reference evidence="2" key="1">
    <citation type="journal article" date="2024" name="Proc. Natl. Acad. Sci. U.S.A.">
        <title>Extraordinary preservation of gene collinearity over three hundred million years revealed in homosporous lycophytes.</title>
        <authorList>
            <person name="Li C."/>
            <person name="Wickell D."/>
            <person name="Kuo L.Y."/>
            <person name="Chen X."/>
            <person name="Nie B."/>
            <person name="Liao X."/>
            <person name="Peng D."/>
            <person name="Ji J."/>
            <person name="Jenkins J."/>
            <person name="Williams M."/>
            <person name="Shu S."/>
            <person name="Plott C."/>
            <person name="Barry K."/>
            <person name="Rajasekar S."/>
            <person name="Grimwood J."/>
            <person name="Han X."/>
            <person name="Sun S."/>
            <person name="Hou Z."/>
            <person name="He W."/>
            <person name="Dai G."/>
            <person name="Sun C."/>
            <person name="Schmutz J."/>
            <person name="Leebens-Mack J.H."/>
            <person name="Li F.W."/>
            <person name="Wang L."/>
        </authorList>
    </citation>
    <scope>NUCLEOTIDE SEQUENCE [LARGE SCALE GENOMIC DNA]</scope>
    <source>
        <strain evidence="2">cv. PW_Plant_1</strain>
    </source>
</reference>